<feature type="domain" description="Response regulatory" evidence="18">
    <location>
        <begin position="710"/>
        <end position="831"/>
    </location>
</feature>
<keyword evidence="13 16" id="KW-0472">Membrane</keyword>
<evidence type="ECO:0000256" key="4">
    <source>
        <dbReference type="ARBA" id="ARBA00022475"/>
    </source>
</evidence>
<evidence type="ECO:0000256" key="12">
    <source>
        <dbReference type="ARBA" id="ARBA00023012"/>
    </source>
</evidence>
<dbReference type="PANTHER" id="PTHR43047">
    <property type="entry name" value="TWO-COMPONENT HISTIDINE PROTEIN KINASE"/>
    <property type="match status" value="1"/>
</dbReference>
<comment type="catalytic activity">
    <reaction evidence="1">
        <text>ATP + protein L-histidine = ADP + protein N-phospho-L-histidine.</text>
        <dbReference type="EC" id="2.7.13.3"/>
    </reaction>
</comment>
<dbReference type="SMART" id="SM00448">
    <property type="entry name" value="REC"/>
    <property type="match status" value="1"/>
</dbReference>
<keyword evidence="11 16" id="KW-1133">Transmembrane helix</keyword>
<feature type="transmembrane region" description="Helical" evidence="16">
    <location>
        <begin position="281"/>
        <end position="303"/>
    </location>
</feature>
<evidence type="ECO:0000256" key="16">
    <source>
        <dbReference type="SAM" id="Phobius"/>
    </source>
</evidence>
<evidence type="ECO:0000256" key="13">
    <source>
        <dbReference type="ARBA" id="ARBA00023136"/>
    </source>
</evidence>
<evidence type="ECO:0000256" key="14">
    <source>
        <dbReference type="PROSITE-ProRule" id="PRU00110"/>
    </source>
</evidence>
<dbReference type="InterPro" id="IPR005467">
    <property type="entry name" value="His_kinase_dom"/>
</dbReference>
<dbReference type="SUPFAM" id="SSF47226">
    <property type="entry name" value="Histidine-containing phosphotransfer domain, HPT domain"/>
    <property type="match status" value="1"/>
</dbReference>
<evidence type="ECO:0000313" key="21">
    <source>
        <dbReference type="Proteomes" id="UP000660885"/>
    </source>
</evidence>
<dbReference type="InterPro" id="IPR004358">
    <property type="entry name" value="Sig_transdc_His_kin-like_C"/>
</dbReference>
<evidence type="ECO:0000259" key="18">
    <source>
        <dbReference type="PROSITE" id="PS50110"/>
    </source>
</evidence>
<gene>
    <name evidence="20" type="ORF">JMJ56_12360</name>
</gene>
<evidence type="ECO:0000313" key="20">
    <source>
        <dbReference type="EMBL" id="MBL6078803.1"/>
    </source>
</evidence>
<evidence type="ECO:0000256" key="6">
    <source>
        <dbReference type="ARBA" id="ARBA00022553"/>
    </source>
</evidence>
<evidence type="ECO:0000256" key="2">
    <source>
        <dbReference type="ARBA" id="ARBA00004429"/>
    </source>
</evidence>
<keyword evidence="10" id="KW-0067">ATP-binding</keyword>
<dbReference type="PROSITE" id="PS50894">
    <property type="entry name" value="HPT"/>
    <property type="match status" value="1"/>
</dbReference>
<dbReference type="InterPro" id="IPR008207">
    <property type="entry name" value="Sig_transdc_His_kin_Hpt_dom"/>
</dbReference>
<evidence type="ECO:0000256" key="15">
    <source>
        <dbReference type="PROSITE-ProRule" id="PRU00169"/>
    </source>
</evidence>
<dbReference type="Pfam" id="PF00072">
    <property type="entry name" value="Response_reg"/>
    <property type="match status" value="1"/>
</dbReference>
<evidence type="ECO:0000256" key="10">
    <source>
        <dbReference type="ARBA" id="ARBA00022840"/>
    </source>
</evidence>
<dbReference type="SMART" id="SM00387">
    <property type="entry name" value="HATPase_c"/>
    <property type="match status" value="1"/>
</dbReference>
<dbReference type="InterPro" id="IPR003594">
    <property type="entry name" value="HATPase_dom"/>
</dbReference>
<proteinExistence type="predicted"/>
<dbReference type="SUPFAM" id="SSF52172">
    <property type="entry name" value="CheY-like"/>
    <property type="match status" value="1"/>
</dbReference>
<evidence type="ECO:0000256" key="11">
    <source>
        <dbReference type="ARBA" id="ARBA00022989"/>
    </source>
</evidence>
<keyword evidence="10" id="KW-0547">Nucleotide-binding</keyword>
<dbReference type="SUPFAM" id="SSF55874">
    <property type="entry name" value="ATPase domain of HSP90 chaperone/DNA topoisomerase II/histidine kinase"/>
    <property type="match status" value="1"/>
</dbReference>
<dbReference type="PROSITE" id="PS50109">
    <property type="entry name" value="HIS_KIN"/>
    <property type="match status" value="1"/>
</dbReference>
<dbReference type="CDD" id="cd17546">
    <property type="entry name" value="REC_hyHK_CKI1_RcsC-like"/>
    <property type="match status" value="1"/>
</dbReference>
<dbReference type="InterPro" id="IPR036641">
    <property type="entry name" value="HPT_dom_sf"/>
</dbReference>
<dbReference type="SUPFAM" id="SSF55785">
    <property type="entry name" value="PYP-like sensor domain (PAS domain)"/>
    <property type="match status" value="1"/>
</dbReference>
<evidence type="ECO:0000256" key="3">
    <source>
        <dbReference type="ARBA" id="ARBA00012438"/>
    </source>
</evidence>
<evidence type="ECO:0000259" key="17">
    <source>
        <dbReference type="PROSITE" id="PS50109"/>
    </source>
</evidence>
<dbReference type="RefSeq" id="WP_202832075.1">
    <property type="nucleotide sequence ID" value="NZ_JAETWB010000004.1"/>
</dbReference>
<organism evidence="20 21">
    <name type="scientific">Belnapia arida</name>
    <dbReference type="NCBI Taxonomy" id="2804533"/>
    <lineage>
        <taxon>Bacteria</taxon>
        <taxon>Pseudomonadati</taxon>
        <taxon>Pseudomonadota</taxon>
        <taxon>Alphaproteobacteria</taxon>
        <taxon>Acetobacterales</taxon>
        <taxon>Roseomonadaceae</taxon>
        <taxon>Belnapia</taxon>
    </lineage>
</organism>
<feature type="modified residue" description="4-aspartylphosphate" evidence="15">
    <location>
        <position position="763"/>
    </location>
</feature>
<dbReference type="Pfam" id="PF01627">
    <property type="entry name" value="Hpt"/>
    <property type="match status" value="1"/>
</dbReference>
<feature type="modified residue" description="Phosphohistidine" evidence="14">
    <location>
        <position position="910"/>
    </location>
</feature>
<keyword evidence="8 16" id="KW-0812">Transmembrane</keyword>
<keyword evidence="5" id="KW-0997">Cell inner membrane</keyword>
<comment type="caution">
    <text evidence="20">The sequence shown here is derived from an EMBL/GenBank/DDBJ whole genome shotgun (WGS) entry which is preliminary data.</text>
</comment>
<dbReference type="InterPro" id="IPR003661">
    <property type="entry name" value="HisK_dim/P_dom"/>
</dbReference>
<dbReference type="Gene3D" id="1.10.287.130">
    <property type="match status" value="1"/>
</dbReference>
<sequence>MQQRRFRLAVLLVALLLLLALGLGTSLLIDRLHRTAEQTARETVQRVTRVAESTVNRHFLAVDGMLAGLPALLNQVGSNGRIEQAAANRMLRELNFQNFSFRDLMLVLPDGRPWAAALAASRSRPPPIEPAALASAAALGAAVISGPARNPLTGEWSLMFLRSTELPGIGPVVGVAEVPVSLVATLLAPIGEVPGLRISVERSDGRVLASLPHDETRMGRPLARPATTLPADGSAAFVPGRFQNAPVLAAAKPILYRDMHVVASYDQGAAFAAWEQDRRRLIIVAASLGVLMAALAAALYHALRQRERVDAERARARSVLEGAIETMPDGFVMFDADDRLVICNQRYRELYAVSAPFITVGAKFEDIIREGARRGQYPQAGEDIERFVTETTAWHRGNHPSIERLLPDGRWLMVSERRTPDGGTVGIRTDITTLKRAMSDLALARDQSAAATAAKSRFLAQMSHELRTPLNGVLGLAQALARDPALSGEQRARARTLEEAGRHLVTVANDVLDLAKVEAGRLELRLGPTRLGELLDSAATLVRPAAEEKQLTLRVQVAAELPPLVQADQTRLRQLLLNLLSNAVKFTPAGGLVELIARLVGPAGTDGRRLVRIEVRDTGPGVPEAKRKVVFGDFVQLDRGERAGGTGLGLAIAAGIAAQMEGSIGCTDNLASPSGHGAVFWVELPLLPLAMPQAEPAEPAAPAAEQRALRVLVADDVPANLAVARALLESGGHRVDCVSDGSLALETLAKSAPARPYDLVLMDVMMPGMDGLEATRRIRQLPAPGGQVPILAVTASAFAEDIAACRAAGMNAHLAKPIERDALIAAIGRLTAGEDTAQPVASPPAAAAAAQPELPLLTQRGTNGKLTIPGLDEAAASRLAPVFLQEIAEQTRVLRAAGPEMTSEAIAAAHRLTGSAATLGASRLAAAARQFQADAKRLPAEEAMALRASVLAVADETLSALEAALGPEPSAALA</sequence>
<evidence type="ECO:0000256" key="7">
    <source>
        <dbReference type="ARBA" id="ARBA00022679"/>
    </source>
</evidence>
<keyword evidence="21" id="KW-1185">Reference proteome</keyword>
<dbReference type="InterPro" id="IPR001789">
    <property type="entry name" value="Sig_transdc_resp-reg_receiver"/>
</dbReference>
<dbReference type="InterPro" id="IPR036890">
    <property type="entry name" value="HATPase_C_sf"/>
</dbReference>
<dbReference type="CDD" id="cd00082">
    <property type="entry name" value="HisKA"/>
    <property type="match status" value="1"/>
</dbReference>
<dbReference type="InterPro" id="IPR035965">
    <property type="entry name" value="PAS-like_dom_sf"/>
</dbReference>
<dbReference type="InterPro" id="IPR011006">
    <property type="entry name" value="CheY-like_superfamily"/>
</dbReference>
<evidence type="ECO:0000256" key="1">
    <source>
        <dbReference type="ARBA" id="ARBA00000085"/>
    </source>
</evidence>
<dbReference type="EC" id="2.7.13.3" evidence="3"/>
<dbReference type="Pfam" id="PF12860">
    <property type="entry name" value="PAS_7"/>
    <property type="match status" value="1"/>
</dbReference>
<dbReference type="Gene3D" id="1.20.120.160">
    <property type="entry name" value="HPT domain"/>
    <property type="match status" value="1"/>
</dbReference>
<accession>A0ABS1U2A7</accession>
<evidence type="ECO:0000256" key="8">
    <source>
        <dbReference type="ARBA" id="ARBA00022692"/>
    </source>
</evidence>
<dbReference type="SMART" id="SM00388">
    <property type="entry name" value="HisKA"/>
    <property type="match status" value="1"/>
</dbReference>
<evidence type="ECO:0000256" key="5">
    <source>
        <dbReference type="ARBA" id="ARBA00022519"/>
    </source>
</evidence>
<dbReference type="Gene3D" id="3.40.50.2300">
    <property type="match status" value="1"/>
</dbReference>
<dbReference type="Pfam" id="PF02518">
    <property type="entry name" value="HATPase_c"/>
    <property type="match status" value="1"/>
</dbReference>
<keyword evidence="7" id="KW-0808">Transferase</keyword>
<dbReference type="Proteomes" id="UP000660885">
    <property type="component" value="Unassembled WGS sequence"/>
</dbReference>
<dbReference type="PRINTS" id="PR00344">
    <property type="entry name" value="BCTRLSENSOR"/>
</dbReference>
<protein>
    <recommendedName>
        <fullName evidence="3">histidine kinase</fullName>
        <ecNumber evidence="3">2.7.13.3</ecNumber>
    </recommendedName>
</protein>
<dbReference type="InterPro" id="IPR036097">
    <property type="entry name" value="HisK_dim/P_sf"/>
</dbReference>
<dbReference type="PROSITE" id="PS50110">
    <property type="entry name" value="RESPONSE_REGULATORY"/>
    <property type="match status" value="1"/>
</dbReference>
<feature type="domain" description="HPt" evidence="19">
    <location>
        <begin position="872"/>
        <end position="964"/>
    </location>
</feature>
<keyword evidence="12" id="KW-0902">Two-component regulatory system</keyword>
<dbReference type="CDD" id="cd00088">
    <property type="entry name" value="HPT"/>
    <property type="match status" value="1"/>
</dbReference>
<reference evidence="20 21" key="1">
    <citation type="submission" date="2021-01" db="EMBL/GenBank/DDBJ databases">
        <title>Belnapia mucosa sp. nov. and Belnapia arida sp. nov., isolated from the Tabernas Desert (Almeria, Spain).</title>
        <authorList>
            <person name="Molina-Menor E."/>
            <person name="Vidal-Verdu A."/>
            <person name="Calonge A."/>
            <person name="Satari L."/>
            <person name="Pereto J."/>
            <person name="Porcar M."/>
        </authorList>
    </citation>
    <scope>NUCLEOTIDE SEQUENCE [LARGE SCALE GENOMIC DNA]</scope>
    <source>
        <strain evidence="20 21">T18</strain>
    </source>
</reference>
<dbReference type="Gene3D" id="3.30.450.20">
    <property type="entry name" value="PAS domain"/>
    <property type="match status" value="2"/>
</dbReference>
<feature type="domain" description="Histidine kinase" evidence="17">
    <location>
        <begin position="461"/>
        <end position="688"/>
    </location>
</feature>
<keyword evidence="4" id="KW-1003">Cell membrane</keyword>
<evidence type="ECO:0000256" key="9">
    <source>
        <dbReference type="ARBA" id="ARBA00022777"/>
    </source>
</evidence>
<dbReference type="Gene3D" id="3.30.565.10">
    <property type="entry name" value="Histidine kinase-like ATPase, C-terminal domain"/>
    <property type="match status" value="1"/>
</dbReference>
<dbReference type="EMBL" id="JAETWB010000004">
    <property type="protein sequence ID" value="MBL6078803.1"/>
    <property type="molecule type" value="Genomic_DNA"/>
</dbReference>
<keyword evidence="9" id="KW-0418">Kinase</keyword>
<dbReference type="SUPFAM" id="SSF47384">
    <property type="entry name" value="Homodimeric domain of signal transducing histidine kinase"/>
    <property type="match status" value="1"/>
</dbReference>
<evidence type="ECO:0000259" key="19">
    <source>
        <dbReference type="PROSITE" id="PS50894"/>
    </source>
</evidence>
<comment type="subcellular location">
    <subcellularLocation>
        <location evidence="2">Cell inner membrane</location>
        <topology evidence="2">Multi-pass membrane protein</topology>
    </subcellularLocation>
</comment>
<keyword evidence="6 15" id="KW-0597">Phosphoprotein</keyword>
<dbReference type="Pfam" id="PF00512">
    <property type="entry name" value="HisKA"/>
    <property type="match status" value="1"/>
</dbReference>
<name>A0ABS1U2A7_9PROT</name>